<keyword evidence="2" id="KW-0547">Nucleotide-binding</keyword>
<evidence type="ECO:0000313" key="6">
    <source>
        <dbReference type="Proteomes" id="UP000177610"/>
    </source>
</evidence>
<dbReference type="InterPro" id="IPR006319">
    <property type="entry name" value="PEP_synth"/>
</dbReference>
<dbReference type="PROSITE" id="PS00370">
    <property type="entry name" value="PEP_ENZYMES_PHOS_SITE"/>
    <property type="match status" value="1"/>
</dbReference>
<dbReference type="EMBL" id="MFEH01000001">
    <property type="protein sequence ID" value="OGE74268.1"/>
    <property type="molecule type" value="Genomic_DNA"/>
</dbReference>
<dbReference type="AlphaFoldDB" id="A0A1F5N9M1"/>
<dbReference type="SUPFAM" id="SSF52009">
    <property type="entry name" value="Phosphohistidine domain"/>
    <property type="match status" value="1"/>
</dbReference>
<gene>
    <name evidence="5" type="ORF">A2717_01830</name>
</gene>
<evidence type="ECO:0000259" key="4">
    <source>
        <dbReference type="Pfam" id="PF00391"/>
    </source>
</evidence>
<dbReference type="STRING" id="1817821.A2717_01830"/>
<comment type="caution">
    <text evidence="5">The sequence shown here is derived from an EMBL/GenBank/DDBJ whole genome shotgun (WGS) entry which is preliminary data.</text>
</comment>
<sequence>MKKEIKLAWTRDFTLAWAEWWSVHMNPRLIEVFGTGVPNQLSVYNGRLLETYRLTKESKAFIKAVANSKLSVLSEQRIKRYIFLTKQIRKLLQNANKDKNFKDHGRFKKLKIYVAEMYPWYTASYLLPQDQWAPEIHKKYPKQAKEILKRLIHARHVSEGVIEELVEYWRSIGHELLQKRNLSTKYSAFITFKELEKMLTDQTFSPNRKELHSRLKGYIFFGKAVFTGVSRETFFKKKGFEYLPEKGTTHNQIVGSVSSRGPASIKGTVSIILKNEEINNFKPGNILVTVMTNPFFVPIMKKAKAVITDEGGITCHAAIVSRELKIPCITGTKLASKLLKDGDRVEVDANKGIVRKIK</sequence>
<dbReference type="Gene3D" id="3.50.30.10">
    <property type="entry name" value="Phosphohistidine domain"/>
    <property type="match status" value="1"/>
</dbReference>
<dbReference type="InterPro" id="IPR008279">
    <property type="entry name" value="PEP-util_enz_mobile_dom"/>
</dbReference>
<reference evidence="5 6" key="1">
    <citation type="journal article" date="2016" name="Nat. Commun.">
        <title>Thousands of microbial genomes shed light on interconnected biogeochemical processes in an aquifer system.</title>
        <authorList>
            <person name="Anantharaman K."/>
            <person name="Brown C.T."/>
            <person name="Hug L.A."/>
            <person name="Sharon I."/>
            <person name="Castelle C.J."/>
            <person name="Probst A.J."/>
            <person name="Thomas B.C."/>
            <person name="Singh A."/>
            <person name="Wilkins M.J."/>
            <person name="Karaoz U."/>
            <person name="Brodie E.L."/>
            <person name="Williams K.H."/>
            <person name="Hubbard S.S."/>
            <person name="Banfield J.F."/>
        </authorList>
    </citation>
    <scope>NUCLEOTIDE SEQUENCE [LARGE SCALE GENOMIC DNA]</scope>
</reference>
<dbReference type="PANTHER" id="PTHR43030">
    <property type="entry name" value="PHOSPHOENOLPYRUVATE SYNTHASE"/>
    <property type="match status" value="1"/>
</dbReference>
<dbReference type="InterPro" id="IPR036637">
    <property type="entry name" value="Phosphohistidine_dom_sf"/>
</dbReference>
<dbReference type="GO" id="GO:0008986">
    <property type="term" value="F:pyruvate, water dikinase activity"/>
    <property type="evidence" value="ECO:0007669"/>
    <property type="project" value="InterPro"/>
</dbReference>
<dbReference type="Proteomes" id="UP000177610">
    <property type="component" value="Unassembled WGS sequence"/>
</dbReference>
<dbReference type="GO" id="GO:0005524">
    <property type="term" value="F:ATP binding"/>
    <property type="evidence" value="ECO:0007669"/>
    <property type="project" value="UniProtKB-KW"/>
</dbReference>
<proteinExistence type="inferred from homology"/>
<comment type="similarity">
    <text evidence="1">Belongs to the PEP-utilizing enzyme family.</text>
</comment>
<dbReference type="InterPro" id="IPR018274">
    <property type="entry name" value="PEP_util_AS"/>
</dbReference>
<protein>
    <recommendedName>
        <fullName evidence="4">PEP-utilising enzyme mobile domain-containing protein</fullName>
    </recommendedName>
</protein>
<evidence type="ECO:0000256" key="1">
    <source>
        <dbReference type="ARBA" id="ARBA00007837"/>
    </source>
</evidence>
<evidence type="ECO:0000256" key="2">
    <source>
        <dbReference type="ARBA" id="ARBA00022741"/>
    </source>
</evidence>
<accession>A0A1F5N9M1</accession>
<evidence type="ECO:0000256" key="3">
    <source>
        <dbReference type="ARBA" id="ARBA00022840"/>
    </source>
</evidence>
<dbReference type="Pfam" id="PF00391">
    <property type="entry name" value="PEP-utilizers"/>
    <property type="match status" value="1"/>
</dbReference>
<keyword evidence="3" id="KW-0067">ATP-binding</keyword>
<dbReference type="PANTHER" id="PTHR43030:SF1">
    <property type="entry name" value="PHOSPHOENOLPYRUVATE SYNTHASE"/>
    <property type="match status" value="1"/>
</dbReference>
<organism evidence="5 6">
    <name type="scientific">Candidatus Doudnabacteria bacterium RIFCSPHIGHO2_01_FULL_41_86</name>
    <dbReference type="NCBI Taxonomy" id="1817821"/>
    <lineage>
        <taxon>Bacteria</taxon>
        <taxon>Candidatus Doudnaibacteriota</taxon>
    </lineage>
</organism>
<name>A0A1F5N9M1_9BACT</name>
<evidence type="ECO:0000313" key="5">
    <source>
        <dbReference type="EMBL" id="OGE74268.1"/>
    </source>
</evidence>
<feature type="domain" description="PEP-utilising enzyme mobile" evidence="4">
    <location>
        <begin position="281"/>
        <end position="352"/>
    </location>
</feature>